<organism evidence="2 3">
    <name type="scientific">Botryobasidium botryosum (strain FD-172 SS1)</name>
    <dbReference type="NCBI Taxonomy" id="930990"/>
    <lineage>
        <taxon>Eukaryota</taxon>
        <taxon>Fungi</taxon>
        <taxon>Dikarya</taxon>
        <taxon>Basidiomycota</taxon>
        <taxon>Agaricomycotina</taxon>
        <taxon>Agaricomycetes</taxon>
        <taxon>Cantharellales</taxon>
        <taxon>Botryobasidiaceae</taxon>
        <taxon>Botryobasidium</taxon>
    </lineage>
</organism>
<name>A0A067M1J2_BOTB1</name>
<dbReference type="InParanoid" id="A0A067M1J2"/>
<keyword evidence="1" id="KW-0472">Membrane</keyword>
<dbReference type="AlphaFoldDB" id="A0A067M1J2"/>
<keyword evidence="3" id="KW-1185">Reference proteome</keyword>
<evidence type="ECO:0000256" key="1">
    <source>
        <dbReference type="SAM" id="Phobius"/>
    </source>
</evidence>
<feature type="transmembrane region" description="Helical" evidence="1">
    <location>
        <begin position="6"/>
        <end position="26"/>
    </location>
</feature>
<dbReference type="Proteomes" id="UP000027195">
    <property type="component" value="Unassembled WGS sequence"/>
</dbReference>
<proteinExistence type="predicted"/>
<evidence type="ECO:0000313" key="2">
    <source>
        <dbReference type="EMBL" id="KDQ09633.1"/>
    </source>
</evidence>
<keyword evidence="1" id="KW-1133">Transmembrane helix</keyword>
<evidence type="ECO:0000313" key="3">
    <source>
        <dbReference type="Proteomes" id="UP000027195"/>
    </source>
</evidence>
<sequence>MTTSCFHLAVTYISLIGCCGALALFFTPRRHVAQPSAAVPMSSRSPTMPNRAAMVNGDRIDLCDYCTIG</sequence>
<dbReference type="HOGENOM" id="CLU_2775608_0_0_1"/>
<dbReference type="EMBL" id="KL198076">
    <property type="protein sequence ID" value="KDQ09633.1"/>
    <property type="molecule type" value="Genomic_DNA"/>
</dbReference>
<keyword evidence="1" id="KW-0812">Transmembrane</keyword>
<accession>A0A067M1J2</accession>
<reference evidence="3" key="1">
    <citation type="journal article" date="2014" name="Proc. Natl. Acad. Sci. U.S.A.">
        <title>Extensive sampling of basidiomycete genomes demonstrates inadequacy of the white-rot/brown-rot paradigm for wood decay fungi.</title>
        <authorList>
            <person name="Riley R."/>
            <person name="Salamov A.A."/>
            <person name="Brown D.W."/>
            <person name="Nagy L.G."/>
            <person name="Floudas D."/>
            <person name="Held B.W."/>
            <person name="Levasseur A."/>
            <person name="Lombard V."/>
            <person name="Morin E."/>
            <person name="Otillar R."/>
            <person name="Lindquist E.A."/>
            <person name="Sun H."/>
            <person name="LaButti K.M."/>
            <person name="Schmutz J."/>
            <person name="Jabbour D."/>
            <person name="Luo H."/>
            <person name="Baker S.E."/>
            <person name="Pisabarro A.G."/>
            <person name="Walton J.D."/>
            <person name="Blanchette R.A."/>
            <person name="Henrissat B."/>
            <person name="Martin F."/>
            <person name="Cullen D."/>
            <person name="Hibbett D.S."/>
            <person name="Grigoriev I.V."/>
        </authorList>
    </citation>
    <scope>NUCLEOTIDE SEQUENCE [LARGE SCALE GENOMIC DNA]</scope>
    <source>
        <strain evidence="3">FD-172 SS1</strain>
    </source>
</reference>
<protein>
    <submittedName>
        <fullName evidence="2">Uncharacterized protein</fullName>
    </submittedName>
</protein>
<gene>
    <name evidence="2" type="ORF">BOTBODRAFT_522386</name>
</gene>